<proteinExistence type="predicted"/>
<keyword evidence="1" id="KW-0472">Membrane</keyword>
<accession>A0A9D9GZG5</accession>
<dbReference type="Pfam" id="PF11335">
    <property type="entry name" value="DUF3137"/>
    <property type="match status" value="1"/>
</dbReference>
<comment type="caution">
    <text evidence="2">The sequence shown here is derived from an EMBL/GenBank/DDBJ whole genome shotgun (WGS) entry which is preliminary data.</text>
</comment>
<dbReference type="InterPro" id="IPR021484">
    <property type="entry name" value="DUF3137"/>
</dbReference>
<keyword evidence="1" id="KW-0812">Transmembrane</keyword>
<dbReference type="AlphaFoldDB" id="A0A9D9GZG5"/>
<reference evidence="2" key="1">
    <citation type="submission" date="2020-10" db="EMBL/GenBank/DDBJ databases">
        <authorList>
            <person name="Gilroy R."/>
        </authorList>
    </citation>
    <scope>NUCLEOTIDE SEQUENCE</scope>
    <source>
        <strain evidence="2">10192</strain>
    </source>
</reference>
<organism evidence="2 3">
    <name type="scientific">Candidatus Scatousia excrementipullorum</name>
    <dbReference type="NCBI Taxonomy" id="2840936"/>
    <lineage>
        <taxon>Bacteria</taxon>
        <taxon>Candidatus Scatousia</taxon>
    </lineage>
</organism>
<dbReference type="Proteomes" id="UP000823632">
    <property type="component" value="Unassembled WGS sequence"/>
</dbReference>
<evidence type="ECO:0000313" key="2">
    <source>
        <dbReference type="EMBL" id="MBO8429937.1"/>
    </source>
</evidence>
<keyword evidence="1" id="KW-1133">Transmembrane helix</keyword>
<dbReference type="EMBL" id="JADIND010000020">
    <property type="protein sequence ID" value="MBO8429937.1"/>
    <property type="molecule type" value="Genomic_DNA"/>
</dbReference>
<feature type="transmembrane region" description="Helical" evidence="1">
    <location>
        <begin position="66"/>
        <end position="84"/>
    </location>
</feature>
<evidence type="ECO:0000313" key="3">
    <source>
        <dbReference type="Proteomes" id="UP000823632"/>
    </source>
</evidence>
<reference evidence="2" key="2">
    <citation type="journal article" date="2021" name="PeerJ">
        <title>Extensive microbial diversity within the chicken gut microbiome revealed by metagenomics and culture.</title>
        <authorList>
            <person name="Gilroy R."/>
            <person name="Ravi A."/>
            <person name="Getino M."/>
            <person name="Pursley I."/>
            <person name="Horton D.L."/>
            <person name="Alikhan N.F."/>
            <person name="Baker D."/>
            <person name="Gharbi K."/>
            <person name="Hall N."/>
            <person name="Watson M."/>
            <person name="Adriaenssens E.M."/>
            <person name="Foster-Nyarko E."/>
            <person name="Jarju S."/>
            <person name="Secka A."/>
            <person name="Antonio M."/>
            <person name="Oren A."/>
            <person name="Chaudhuri R.R."/>
            <person name="La Ragione R."/>
            <person name="Hildebrand F."/>
            <person name="Pallen M.J."/>
        </authorList>
    </citation>
    <scope>NUCLEOTIDE SEQUENCE</scope>
    <source>
        <strain evidence="2">10192</strain>
    </source>
</reference>
<feature type="transmembrane region" description="Helical" evidence="1">
    <location>
        <begin position="43"/>
        <end position="60"/>
    </location>
</feature>
<gene>
    <name evidence="2" type="ORF">IAC76_00980</name>
</gene>
<protein>
    <submittedName>
        <fullName evidence="2">DUF3137 domain-containing protein</fullName>
    </submittedName>
</protein>
<sequence length="311" mass="36302">MEFNSIEDFKKNFAQVYRSKVYPTLSNIDVERQKARKEGLKKAFFIGFFALVSFIIGSIYKEAGEFFFFISLILVITAFTYYSFTQKSFEQKLKTRIMPVLMDAFGNFNWTQTEKISTSEIRDSRIFSRFDHRDIDDNFYGFYQDMPIEISESHLYYYTRDSKGNRQLHTTFKGVLISIGVGKRFSGHTIVRQRGFLLNSKVYQEVKLEDPEFQKRYFVDSNDQVEARFILTTAFMDRFKNLSNAFGAEYPECSFKDGKLLIALSTKKDLFKLGNLNTPVTEAGPYQQFLNEIISILEMIEVLKVTQKTGL</sequence>
<name>A0A9D9GZG5_9BACT</name>
<evidence type="ECO:0000256" key="1">
    <source>
        <dbReference type="SAM" id="Phobius"/>
    </source>
</evidence>